<evidence type="ECO:0000313" key="11">
    <source>
        <dbReference type="Proteomes" id="UP000236630"/>
    </source>
</evidence>
<dbReference type="PANTHER" id="PTHR48005:SF16">
    <property type="entry name" value="MDIS1-INTERACTING RECEPTOR LIKE KINASE 2-LIKE ISOFORM X1"/>
    <property type="match status" value="1"/>
</dbReference>
<dbReference type="Gene3D" id="1.10.510.10">
    <property type="entry name" value="Transferase(Phosphotransferase) domain 1"/>
    <property type="match status" value="1"/>
</dbReference>
<feature type="domain" description="Protein kinase" evidence="9">
    <location>
        <begin position="1"/>
        <end position="129"/>
    </location>
</feature>
<reference evidence="10 11" key="1">
    <citation type="journal article" date="2017" name="Front. Genet.">
        <title>Draft sequencing of the heterozygous diploid genome of Satsuma (Citrus unshiu Marc.) using a hybrid assembly approach.</title>
        <authorList>
            <person name="Shimizu T."/>
            <person name="Tanizawa Y."/>
            <person name="Mochizuki T."/>
            <person name="Nagasaki H."/>
            <person name="Yoshioka T."/>
            <person name="Toyoda A."/>
            <person name="Fujiyama A."/>
            <person name="Kaminuma E."/>
            <person name="Nakamura Y."/>
        </authorList>
    </citation>
    <scope>NUCLEOTIDE SEQUENCE [LARGE SCALE GENOMIC DNA]</scope>
    <source>
        <strain evidence="11">cv. Miyagawa wase</strain>
    </source>
</reference>
<comment type="catalytic activity">
    <reaction evidence="8">
        <text>L-seryl-[protein] + ATP = O-phospho-L-seryl-[protein] + ADP + H(+)</text>
        <dbReference type="Rhea" id="RHEA:17989"/>
        <dbReference type="Rhea" id="RHEA-COMP:9863"/>
        <dbReference type="Rhea" id="RHEA-COMP:11604"/>
        <dbReference type="ChEBI" id="CHEBI:15378"/>
        <dbReference type="ChEBI" id="CHEBI:29999"/>
        <dbReference type="ChEBI" id="CHEBI:30616"/>
        <dbReference type="ChEBI" id="CHEBI:83421"/>
        <dbReference type="ChEBI" id="CHEBI:456216"/>
        <dbReference type="EC" id="2.7.11.1"/>
    </reaction>
</comment>
<keyword evidence="6" id="KW-0067">ATP-binding</keyword>
<keyword evidence="2" id="KW-0723">Serine/threonine-protein kinase</keyword>
<evidence type="ECO:0000256" key="3">
    <source>
        <dbReference type="ARBA" id="ARBA00022679"/>
    </source>
</evidence>
<gene>
    <name evidence="10" type="ORF">CUMW_269600</name>
</gene>
<dbReference type="PROSITE" id="PS50011">
    <property type="entry name" value="PROTEIN_KINASE_DOM"/>
    <property type="match status" value="1"/>
</dbReference>
<accession>A0A2H5QWY2</accession>
<sequence>MCSVPHSSLSSTLLIRHAFVADIGVARLLTPDSSNITILAGTYKYLAPKIAYTMIFTEKCDIYSFRVVALEVLLGRRSGYLLSSSSSPSFDPKMMLIDVLNQRLSPPADRKIVRIMGNTSFCPSWPFQP</sequence>
<dbReference type="PANTHER" id="PTHR48005">
    <property type="entry name" value="LEUCINE RICH REPEAT KINASE 2"/>
    <property type="match status" value="1"/>
</dbReference>
<dbReference type="Proteomes" id="UP000236630">
    <property type="component" value="Unassembled WGS sequence"/>
</dbReference>
<name>A0A2H5QWY2_CITUN</name>
<dbReference type="GO" id="GO:0004674">
    <property type="term" value="F:protein serine/threonine kinase activity"/>
    <property type="evidence" value="ECO:0007669"/>
    <property type="project" value="UniProtKB-KW"/>
</dbReference>
<comment type="catalytic activity">
    <reaction evidence="7">
        <text>L-threonyl-[protein] + ATP = O-phospho-L-threonyl-[protein] + ADP + H(+)</text>
        <dbReference type="Rhea" id="RHEA:46608"/>
        <dbReference type="Rhea" id="RHEA-COMP:11060"/>
        <dbReference type="Rhea" id="RHEA-COMP:11605"/>
        <dbReference type="ChEBI" id="CHEBI:15378"/>
        <dbReference type="ChEBI" id="CHEBI:30013"/>
        <dbReference type="ChEBI" id="CHEBI:30616"/>
        <dbReference type="ChEBI" id="CHEBI:61977"/>
        <dbReference type="ChEBI" id="CHEBI:456216"/>
        <dbReference type="EC" id="2.7.11.1"/>
    </reaction>
</comment>
<evidence type="ECO:0000259" key="9">
    <source>
        <dbReference type="PROSITE" id="PS50011"/>
    </source>
</evidence>
<proteinExistence type="predicted"/>
<dbReference type="GO" id="GO:0005524">
    <property type="term" value="F:ATP binding"/>
    <property type="evidence" value="ECO:0007669"/>
    <property type="project" value="UniProtKB-KW"/>
</dbReference>
<dbReference type="SUPFAM" id="SSF56112">
    <property type="entry name" value="Protein kinase-like (PK-like)"/>
    <property type="match status" value="1"/>
</dbReference>
<keyword evidence="5" id="KW-0418">Kinase</keyword>
<evidence type="ECO:0000256" key="7">
    <source>
        <dbReference type="ARBA" id="ARBA00047899"/>
    </source>
</evidence>
<evidence type="ECO:0000256" key="1">
    <source>
        <dbReference type="ARBA" id="ARBA00012513"/>
    </source>
</evidence>
<dbReference type="EMBL" id="BDQV01001106">
    <property type="protein sequence ID" value="GAY69124.1"/>
    <property type="molecule type" value="Genomic_DNA"/>
</dbReference>
<dbReference type="EC" id="2.7.11.1" evidence="1"/>
<evidence type="ECO:0000313" key="10">
    <source>
        <dbReference type="EMBL" id="GAY69124.1"/>
    </source>
</evidence>
<evidence type="ECO:0000256" key="8">
    <source>
        <dbReference type="ARBA" id="ARBA00048679"/>
    </source>
</evidence>
<keyword evidence="11" id="KW-1185">Reference proteome</keyword>
<keyword evidence="4" id="KW-0547">Nucleotide-binding</keyword>
<evidence type="ECO:0000256" key="6">
    <source>
        <dbReference type="ARBA" id="ARBA00022840"/>
    </source>
</evidence>
<protein>
    <recommendedName>
        <fullName evidence="1">non-specific serine/threonine protein kinase</fullName>
        <ecNumber evidence="1">2.7.11.1</ecNumber>
    </recommendedName>
</protein>
<evidence type="ECO:0000256" key="5">
    <source>
        <dbReference type="ARBA" id="ARBA00022777"/>
    </source>
</evidence>
<dbReference type="AlphaFoldDB" id="A0A2H5QWY2"/>
<keyword evidence="3" id="KW-0808">Transferase</keyword>
<evidence type="ECO:0000256" key="2">
    <source>
        <dbReference type="ARBA" id="ARBA00022527"/>
    </source>
</evidence>
<comment type="caution">
    <text evidence="10">The sequence shown here is derived from an EMBL/GenBank/DDBJ whole genome shotgun (WGS) entry which is preliminary data.</text>
</comment>
<evidence type="ECO:0000256" key="4">
    <source>
        <dbReference type="ARBA" id="ARBA00022741"/>
    </source>
</evidence>
<dbReference type="InterPro" id="IPR011009">
    <property type="entry name" value="Kinase-like_dom_sf"/>
</dbReference>
<dbReference type="InterPro" id="IPR051420">
    <property type="entry name" value="Ser_Thr_Kinases_DiverseReg"/>
</dbReference>
<organism evidence="10 11">
    <name type="scientific">Citrus unshiu</name>
    <name type="common">Satsuma mandarin</name>
    <name type="synonym">Citrus nobilis var. unshiu</name>
    <dbReference type="NCBI Taxonomy" id="55188"/>
    <lineage>
        <taxon>Eukaryota</taxon>
        <taxon>Viridiplantae</taxon>
        <taxon>Streptophyta</taxon>
        <taxon>Embryophyta</taxon>
        <taxon>Tracheophyta</taxon>
        <taxon>Spermatophyta</taxon>
        <taxon>Magnoliopsida</taxon>
        <taxon>eudicotyledons</taxon>
        <taxon>Gunneridae</taxon>
        <taxon>Pentapetalae</taxon>
        <taxon>rosids</taxon>
        <taxon>malvids</taxon>
        <taxon>Sapindales</taxon>
        <taxon>Rutaceae</taxon>
        <taxon>Aurantioideae</taxon>
        <taxon>Citrus</taxon>
    </lineage>
</organism>
<dbReference type="InterPro" id="IPR000719">
    <property type="entry name" value="Prot_kinase_dom"/>
</dbReference>